<accession>A0ABW8FRX1</accession>
<protein>
    <recommendedName>
        <fullName evidence="4">Terminase small subunit</fullName>
    </recommendedName>
</protein>
<dbReference type="EMBL" id="JBIVGG010000022">
    <property type="protein sequence ID" value="MFJ4084853.1"/>
    <property type="molecule type" value="Genomic_DNA"/>
</dbReference>
<sequence>MSTRRKARRPQQGRSGRPRLLSDEVEARLVGASRTGVAVELAAEMAGVSRSSFLAWMARGRAEVEAREAGEKPDPDEEEYAALYEKVRTARATAAARAMMNIRRVADGGIVTKVTTRRFRDSVTGDIVEETVEDRTSPDWRADAWYLERQHREHYGKDAIVAVEITGLGDIAAGPDDQAVDLSALAERLDRSLFSVEYPPELEDGSVVDAEVLDE</sequence>
<evidence type="ECO:0000313" key="2">
    <source>
        <dbReference type="EMBL" id="MFJ4084853.1"/>
    </source>
</evidence>
<evidence type="ECO:0008006" key="4">
    <source>
        <dbReference type="Google" id="ProtNLM"/>
    </source>
</evidence>
<name>A0ABW8FRX1_9ACTN</name>
<comment type="caution">
    <text evidence="2">The sequence shown here is derived from an EMBL/GenBank/DDBJ whole genome shotgun (WGS) entry which is preliminary data.</text>
</comment>
<organism evidence="2 3">
    <name type="scientific">Streptomyces iakyrus</name>
    <dbReference type="NCBI Taxonomy" id="68219"/>
    <lineage>
        <taxon>Bacteria</taxon>
        <taxon>Bacillati</taxon>
        <taxon>Actinomycetota</taxon>
        <taxon>Actinomycetes</taxon>
        <taxon>Kitasatosporales</taxon>
        <taxon>Streptomycetaceae</taxon>
        <taxon>Streptomyces</taxon>
    </lineage>
</organism>
<evidence type="ECO:0000313" key="3">
    <source>
        <dbReference type="Proteomes" id="UP001617511"/>
    </source>
</evidence>
<reference evidence="2 3" key="1">
    <citation type="submission" date="2024-10" db="EMBL/GenBank/DDBJ databases">
        <title>The Natural Products Discovery Center: Release of the First 8490 Sequenced Strains for Exploring Actinobacteria Biosynthetic Diversity.</title>
        <authorList>
            <person name="Kalkreuter E."/>
            <person name="Kautsar S.A."/>
            <person name="Yang D."/>
            <person name="Bader C.D."/>
            <person name="Teijaro C.N."/>
            <person name="Fluegel L."/>
            <person name="Davis C.M."/>
            <person name="Simpson J.R."/>
            <person name="Lauterbach L."/>
            <person name="Steele A.D."/>
            <person name="Gui C."/>
            <person name="Meng S."/>
            <person name="Li G."/>
            <person name="Viehrig K."/>
            <person name="Ye F."/>
            <person name="Su P."/>
            <person name="Kiefer A.F."/>
            <person name="Nichols A."/>
            <person name="Cepeda A.J."/>
            <person name="Yan W."/>
            <person name="Fan B."/>
            <person name="Jiang Y."/>
            <person name="Adhikari A."/>
            <person name="Zheng C.-J."/>
            <person name="Schuster L."/>
            <person name="Cowan T.M."/>
            <person name="Smanski M.J."/>
            <person name="Chevrette M.G."/>
            <person name="De Carvalho L.P.S."/>
            <person name="Shen B."/>
        </authorList>
    </citation>
    <scope>NUCLEOTIDE SEQUENCE [LARGE SCALE GENOMIC DNA]</scope>
    <source>
        <strain evidence="2 3">NPDC089932</strain>
    </source>
</reference>
<evidence type="ECO:0000256" key="1">
    <source>
        <dbReference type="SAM" id="MobiDB-lite"/>
    </source>
</evidence>
<keyword evidence="3" id="KW-1185">Reference proteome</keyword>
<dbReference type="Proteomes" id="UP001617511">
    <property type="component" value="Unassembled WGS sequence"/>
</dbReference>
<feature type="region of interest" description="Disordered" evidence="1">
    <location>
        <begin position="1"/>
        <end position="22"/>
    </location>
</feature>
<proteinExistence type="predicted"/>
<dbReference type="RefSeq" id="WP_402076205.1">
    <property type="nucleotide sequence ID" value="NZ_JBIVGG010000022.1"/>
</dbReference>
<gene>
    <name evidence="2" type="ORF">ACIP2Z_38670</name>
</gene>
<feature type="compositionally biased region" description="Basic residues" evidence="1">
    <location>
        <begin position="1"/>
        <end position="11"/>
    </location>
</feature>